<dbReference type="InterPro" id="IPR049821">
    <property type="entry name" value="PolIIIA_DnaE1_PHP"/>
</dbReference>
<keyword evidence="12" id="KW-1185">Reference proteome</keyword>
<dbReference type="InterPro" id="IPR004013">
    <property type="entry name" value="PHP_dom"/>
</dbReference>
<gene>
    <name evidence="11" type="primary">dnaE</name>
    <name evidence="11" type="ORF">V6E02_07370</name>
</gene>
<keyword evidence="4" id="KW-0963">Cytoplasm</keyword>
<dbReference type="Pfam" id="PF07733">
    <property type="entry name" value="DNA_pol3_alpha"/>
    <property type="match status" value="1"/>
</dbReference>
<reference evidence="11 12" key="1">
    <citation type="submission" date="2024-02" db="EMBL/GenBank/DDBJ databases">
        <title>New thermophilic sulfur-oxidizing bacteria from a hot springs of the Uzon caldera (Kamchatka, Russia).</title>
        <authorList>
            <person name="Dukat A.M."/>
            <person name="Elcheninov A.G."/>
            <person name="Frolov E.N."/>
        </authorList>
    </citation>
    <scope>NUCLEOTIDE SEQUENCE [LARGE SCALE GENOMIC DNA]</scope>
    <source>
        <strain evidence="11 12">AK1</strain>
    </source>
</reference>
<dbReference type="InterPro" id="IPR016195">
    <property type="entry name" value="Pol/histidinol_Pase-like"/>
</dbReference>
<evidence type="ECO:0000256" key="3">
    <source>
        <dbReference type="ARBA" id="ARBA00019114"/>
    </source>
</evidence>
<dbReference type="Proteomes" id="UP001482231">
    <property type="component" value="Unassembled WGS sequence"/>
</dbReference>
<evidence type="ECO:0000313" key="12">
    <source>
        <dbReference type="Proteomes" id="UP001482231"/>
    </source>
</evidence>
<dbReference type="InterPro" id="IPR040982">
    <property type="entry name" value="DNA_pol3_finger"/>
</dbReference>
<dbReference type="SMART" id="SM00481">
    <property type="entry name" value="POLIIIAc"/>
    <property type="match status" value="1"/>
</dbReference>
<dbReference type="InterPro" id="IPR029460">
    <property type="entry name" value="DNAPol_HHH"/>
</dbReference>
<dbReference type="CDD" id="cd07433">
    <property type="entry name" value="PHP_PolIIIA_DnaE1"/>
    <property type="match status" value="1"/>
</dbReference>
<keyword evidence="8" id="KW-0239">DNA-directed DNA polymerase</keyword>
<keyword evidence="7" id="KW-0235">DNA replication</keyword>
<dbReference type="InterPro" id="IPR012340">
    <property type="entry name" value="NA-bd_OB-fold"/>
</dbReference>
<dbReference type="InterPro" id="IPR004365">
    <property type="entry name" value="NA-bd_OB_tRNA"/>
</dbReference>
<dbReference type="Pfam" id="PF01336">
    <property type="entry name" value="tRNA_anti-codon"/>
    <property type="match status" value="1"/>
</dbReference>
<dbReference type="RefSeq" id="WP_347308138.1">
    <property type="nucleotide sequence ID" value="NZ_JBAJEX010000005.1"/>
</dbReference>
<evidence type="ECO:0000256" key="1">
    <source>
        <dbReference type="ARBA" id="ARBA00004496"/>
    </source>
</evidence>
<evidence type="ECO:0000256" key="9">
    <source>
        <dbReference type="ARBA" id="ARBA00049244"/>
    </source>
</evidence>
<dbReference type="Gene3D" id="1.10.10.1600">
    <property type="entry name" value="Bacterial DNA polymerase III alpha subunit, thumb domain"/>
    <property type="match status" value="1"/>
</dbReference>
<accession>A0ABV0EEC6</accession>
<dbReference type="Gene3D" id="2.40.50.140">
    <property type="entry name" value="Nucleic acid-binding proteins"/>
    <property type="match status" value="1"/>
</dbReference>
<dbReference type="GO" id="GO:0003887">
    <property type="term" value="F:DNA-directed DNA polymerase activity"/>
    <property type="evidence" value="ECO:0007669"/>
    <property type="project" value="UniProtKB-EC"/>
</dbReference>
<evidence type="ECO:0000256" key="4">
    <source>
        <dbReference type="ARBA" id="ARBA00022490"/>
    </source>
</evidence>
<evidence type="ECO:0000256" key="8">
    <source>
        <dbReference type="ARBA" id="ARBA00022932"/>
    </source>
</evidence>
<evidence type="ECO:0000256" key="5">
    <source>
        <dbReference type="ARBA" id="ARBA00022679"/>
    </source>
</evidence>
<sequence length="1157" mass="129310">MPDPTFVHLRLHSEFSVVDGIVRVDDAVEQARADAMPALALTDLGNVFALVKFYKAARSRGVKPIIGCDVWVTNEANRDQPHRLLLLCRNRSGYHRLCELLSRAYRENVYRGRAELRREWFAAGGGEGLIALSGAHLGDVGQALLAQNWERARQLAMEWAAWFPNAFYLELQRPGTPQADSHVHFALSLARALALPVVATHPIQFMRRDDFQAHEARVCIAEGYVLGDPRRPRPFTQEQYFKTQAEMAALFADVPEALANSVEIAKRCNFTIELGKPKLPQFPTPPGVSLDEYLVQEARRGLERRLAERYPDAAAREAVRPRYEERLAFETQTIIQMGFPGYFLIVADFINWAKDNGVPVGPGRGSGAGSLVAYCLGITDLDPLRYDLLFERFLNPERVSMPDFDVDFCQDGRDRVIDYVRRRYGEQSVSQIATFGTLGSKSVIRDVGRVMDLPYNFCDQLSKLIPVEGVKPVPLDKALEMEPQLKERYENEEEVRSLIDLARKLEELTRNVGMHAGGVLIAPGRITDFCPIYSAQGSDSVVSQFDKDDVEAVGLVKFDFLGLRTLTIIDWAVKFVRELALGAADAHFRVESIPLDDPATYELLKACNTTAVFQLESRGMKDLIRRLKPDTFEDIIALVALFRPGPLQSGMVDDFINRKHGRAKVDYMHPKLEAVLKPTYGVIVYQEQVMQIAQILGGYTLGAADMLRRAMGKKKPEEMAKHRSIFVQGAVERGVDEKLATELFNLMEKFAEYGFNKSHSAAYALVAYQTAYLKAHHPAAFMAATLTADMGDTDKVFNLYSDCLENGLEILPPDINASDYRFLPLDGRRIRYGLGAIKGTGEAAIEAIVRAREAGGPFTGLFDFCRRVDRRQVNRRVIEALILAGAFDGINDHRASLLASVGQALEAAERAAAHARQASLFGLEESQGPRAEEALVDVPRWSKKALLQHEKKSLGFYLSGHPFDAYREEVAAFVKTRLGKLAPQPEKQLLAGIIYSIRTMMTRRGKMAFVVLDDGEAQVEVAVFNELYEKYRELLREDQLLVVEGKVSRDEYSGGLRVSAERLYGMTEARTRFARGICLSMNGQASAEKLRELLAPYRQAVTPTEEPTGCPVLVRYHNGVGQCELALGNAWRVQLDDGLLEGLRAWLSEDAVSILYG</sequence>
<evidence type="ECO:0000256" key="7">
    <source>
        <dbReference type="ARBA" id="ARBA00022705"/>
    </source>
</evidence>
<dbReference type="InterPro" id="IPR004805">
    <property type="entry name" value="DnaE2/DnaE/PolC"/>
</dbReference>
<dbReference type="Pfam" id="PF14579">
    <property type="entry name" value="HHH_6"/>
    <property type="match status" value="1"/>
</dbReference>
<dbReference type="Pfam" id="PF17657">
    <property type="entry name" value="DNA_pol3_finger"/>
    <property type="match status" value="1"/>
</dbReference>
<dbReference type="Pfam" id="PF20914">
    <property type="entry name" value="DNA_pol_IIIA_C"/>
    <property type="match status" value="1"/>
</dbReference>
<comment type="catalytic activity">
    <reaction evidence="9">
        <text>DNA(n) + a 2'-deoxyribonucleoside 5'-triphosphate = DNA(n+1) + diphosphate</text>
        <dbReference type="Rhea" id="RHEA:22508"/>
        <dbReference type="Rhea" id="RHEA-COMP:17339"/>
        <dbReference type="Rhea" id="RHEA-COMP:17340"/>
        <dbReference type="ChEBI" id="CHEBI:33019"/>
        <dbReference type="ChEBI" id="CHEBI:61560"/>
        <dbReference type="ChEBI" id="CHEBI:173112"/>
        <dbReference type="EC" id="2.7.7.7"/>
    </reaction>
</comment>
<dbReference type="NCBIfam" id="TIGR00594">
    <property type="entry name" value="polc"/>
    <property type="match status" value="1"/>
</dbReference>
<evidence type="ECO:0000259" key="10">
    <source>
        <dbReference type="SMART" id="SM00481"/>
    </source>
</evidence>
<dbReference type="EC" id="2.7.7.7" evidence="2"/>
<feature type="domain" description="Polymerase/histidinol phosphatase N-terminal" evidence="10">
    <location>
        <begin position="7"/>
        <end position="74"/>
    </location>
</feature>
<dbReference type="PANTHER" id="PTHR32294:SF0">
    <property type="entry name" value="DNA POLYMERASE III SUBUNIT ALPHA"/>
    <property type="match status" value="1"/>
</dbReference>
<dbReference type="Gene3D" id="1.10.150.870">
    <property type="match status" value="1"/>
</dbReference>
<dbReference type="Gene3D" id="3.20.20.140">
    <property type="entry name" value="Metal-dependent hydrolases"/>
    <property type="match status" value="1"/>
</dbReference>
<evidence type="ECO:0000313" key="11">
    <source>
        <dbReference type="EMBL" id="MEO1767027.1"/>
    </source>
</evidence>
<evidence type="ECO:0000256" key="2">
    <source>
        <dbReference type="ARBA" id="ARBA00012417"/>
    </source>
</evidence>
<comment type="caution">
    <text evidence="11">The sequence shown here is derived from an EMBL/GenBank/DDBJ whole genome shotgun (WGS) entry which is preliminary data.</text>
</comment>
<dbReference type="NCBIfam" id="NF004226">
    <property type="entry name" value="PRK05673.1"/>
    <property type="match status" value="1"/>
</dbReference>
<name>A0ABV0EEC6_9BURK</name>
<evidence type="ECO:0000256" key="6">
    <source>
        <dbReference type="ARBA" id="ARBA00022695"/>
    </source>
</evidence>
<protein>
    <recommendedName>
        <fullName evidence="3">DNA polymerase III subunit alpha</fullName>
        <ecNumber evidence="2">2.7.7.7</ecNumber>
    </recommendedName>
</protein>
<dbReference type="PANTHER" id="PTHR32294">
    <property type="entry name" value="DNA POLYMERASE III SUBUNIT ALPHA"/>
    <property type="match status" value="1"/>
</dbReference>
<dbReference type="SUPFAM" id="SSF89550">
    <property type="entry name" value="PHP domain-like"/>
    <property type="match status" value="1"/>
</dbReference>
<keyword evidence="6 11" id="KW-0548">Nucleotidyltransferase</keyword>
<dbReference type="InterPro" id="IPR048472">
    <property type="entry name" value="DNA_pol_IIIA_C"/>
</dbReference>
<keyword evidence="5 11" id="KW-0808">Transferase</keyword>
<organism evidence="11 12">
    <name type="scientific">Thiobacter aerophilum</name>
    <dbReference type="NCBI Taxonomy" id="3121275"/>
    <lineage>
        <taxon>Bacteria</taxon>
        <taxon>Pseudomonadati</taxon>
        <taxon>Pseudomonadota</taxon>
        <taxon>Betaproteobacteria</taxon>
        <taxon>Burkholderiales</taxon>
        <taxon>Thiobacteraceae</taxon>
        <taxon>Thiobacter</taxon>
    </lineage>
</organism>
<dbReference type="InterPro" id="IPR011708">
    <property type="entry name" value="DNA_pol3_alpha_NTPase_dom"/>
</dbReference>
<dbReference type="InterPro" id="IPR003141">
    <property type="entry name" value="Pol/His_phosphatase_N"/>
</dbReference>
<proteinExistence type="predicted"/>
<dbReference type="EMBL" id="JBAJEX010000005">
    <property type="protein sequence ID" value="MEO1767027.1"/>
    <property type="molecule type" value="Genomic_DNA"/>
</dbReference>
<comment type="subcellular location">
    <subcellularLocation>
        <location evidence="1">Cytoplasm</location>
    </subcellularLocation>
</comment>
<dbReference type="InterPro" id="IPR041931">
    <property type="entry name" value="DNA_pol3_alpha_thumb_dom"/>
</dbReference>
<dbReference type="CDD" id="cd04485">
    <property type="entry name" value="DnaE_OBF"/>
    <property type="match status" value="1"/>
</dbReference>
<dbReference type="Pfam" id="PF02811">
    <property type="entry name" value="PHP"/>
    <property type="match status" value="1"/>
</dbReference>